<keyword evidence="4" id="KW-0540">Nuclease</keyword>
<dbReference type="GO" id="GO:0008270">
    <property type="term" value="F:zinc ion binding"/>
    <property type="evidence" value="ECO:0007669"/>
    <property type="project" value="InterPro"/>
</dbReference>
<feature type="region of interest" description="Disordered" evidence="2">
    <location>
        <begin position="593"/>
        <end position="615"/>
    </location>
</feature>
<evidence type="ECO:0000256" key="1">
    <source>
        <dbReference type="ARBA" id="ARBA00023450"/>
    </source>
</evidence>
<reference evidence="4 5" key="1">
    <citation type="submission" date="2018-10" db="EMBL/GenBank/DDBJ databases">
        <title>Kocuria sp. M5W7-7, whole genome shotgun sequence.</title>
        <authorList>
            <person name="Tuo L."/>
        </authorList>
    </citation>
    <scope>NUCLEOTIDE SEQUENCE [LARGE SCALE GENOMIC DNA]</scope>
    <source>
        <strain evidence="4 5">M5W7-7</strain>
    </source>
</reference>
<evidence type="ECO:0000313" key="4">
    <source>
        <dbReference type="EMBL" id="ROZ64378.1"/>
    </source>
</evidence>
<evidence type="ECO:0000259" key="3">
    <source>
        <dbReference type="SMART" id="SM00507"/>
    </source>
</evidence>
<evidence type="ECO:0000313" key="5">
    <source>
        <dbReference type="Proteomes" id="UP000270616"/>
    </source>
</evidence>
<keyword evidence="4" id="KW-0378">Hydrolase</keyword>
<gene>
    <name evidence="4" type="ORF">EDL96_03820</name>
</gene>
<dbReference type="CDD" id="cd00085">
    <property type="entry name" value="HNHc"/>
    <property type="match status" value="1"/>
</dbReference>
<dbReference type="GO" id="GO:0004519">
    <property type="term" value="F:endonuclease activity"/>
    <property type="evidence" value="ECO:0007669"/>
    <property type="project" value="UniProtKB-KW"/>
</dbReference>
<dbReference type="Pfam" id="PF02720">
    <property type="entry name" value="DUF222"/>
    <property type="match status" value="1"/>
</dbReference>
<keyword evidence="5" id="KW-1185">Reference proteome</keyword>
<dbReference type="Pfam" id="PF01844">
    <property type="entry name" value="HNH"/>
    <property type="match status" value="1"/>
</dbReference>
<comment type="caution">
    <text evidence="4">The sequence shown here is derived from an EMBL/GenBank/DDBJ whole genome shotgun (WGS) entry which is preliminary data.</text>
</comment>
<organism evidence="4 5">
    <name type="scientific">Kocuria soli</name>
    <dbReference type="NCBI Taxonomy" id="2485125"/>
    <lineage>
        <taxon>Bacteria</taxon>
        <taxon>Bacillati</taxon>
        <taxon>Actinomycetota</taxon>
        <taxon>Actinomycetes</taxon>
        <taxon>Micrococcales</taxon>
        <taxon>Micrococcaceae</taxon>
        <taxon>Kocuria</taxon>
    </lineage>
</organism>
<dbReference type="InterPro" id="IPR003615">
    <property type="entry name" value="HNH_nuc"/>
</dbReference>
<dbReference type="InterPro" id="IPR002711">
    <property type="entry name" value="HNH"/>
</dbReference>
<proteinExistence type="inferred from homology"/>
<dbReference type="EMBL" id="RKMF01000003">
    <property type="protein sequence ID" value="ROZ64378.1"/>
    <property type="molecule type" value="Genomic_DNA"/>
</dbReference>
<sequence length="615" mass="65819">MERAGQRGFLSLVQHQSTVGFSDGGESLSAHSPLPYSVLSSSQPSDVLPPRSLPSRYPVPTFVELGPCALAPLNHTTPEWSAPQGVEALPAWDGAEDYEPDPSWPEDPAPCSELIHIDGEPAAHLVDDLREASRTEAASRGRVLRRVAELYAYALARRGDTEHAWIHELTRTKGPRAQVGPVASVATALAQSSTDLVLRDVAAEVGVALMLPSGTARATVEEALVLAGDLPETLEALEEGRITWAHARLLLRTWRALLDGVGTEDSATAAQIETATTQDELPPVTSPAEARREAQELVQELLTRAPHTSVAQLGDHARRRRAKLGSAAHRRACASARRHRNVWVTPADDGLAYLNAVLDASVATAIKTRLDTMARTLDDDHRLVGEKRADVLGDLLLDGELPEGSGIPRGIRGQVSITVPAADLVAHDPDLFGVATRVQVEESGAHLQGYGPISPGDPLRIAAASSSWKRLLTHPDTGVVIEHGRATYTVPAGLRRLLAERDHTCRFPGCRRRATGCDVDHTVAWEDGGSTDAENLAHLCRHHHRIKHDDGALGAWRVQHLGHGVLEWRSPTGVVRRTVPGAATSATTEWLAGGTAATGPPLLRAGAAPDDPPPF</sequence>
<protein>
    <submittedName>
        <fullName evidence="4">HNH endonuclease</fullName>
    </submittedName>
</protein>
<evidence type="ECO:0000256" key="2">
    <source>
        <dbReference type="SAM" id="MobiDB-lite"/>
    </source>
</evidence>
<name>A0A3N3ZVX9_9MICC</name>
<dbReference type="Proteomes" id="UP000270616">
    <property type="component" value="Unassembled WGS sequence"/>
</dbReference>
<keyword evidence="4" id="KW-0255">Endonuclease</keyword>
<dbReference type="GO" id="GO:0003676">
    <property type="term" value="F:nucleic acid binding"/>
    <property type="evidence" value="ECO:0007669"/>
    <property type="project" value="InterPro"/>
</dbReference>
<comment type="similarity">
    <text evidence="1">Belongs to the Rv1128c/1148c/1588c/1702c/1945/3466 family.</text>
</comment>
<dbReference type="SMART" id="SM00507">
    <property type="entry name" value="HNHc"/>
    <property type="match status" value="1"/>
</dbReference>
<feature type="domain" description="HNH nuclease" evidence="3">
    <location>
        <begin position="493"/>
        <end position="545"/>
    </location>
</feature>
<accession>A0A3N3ZVX9</accession>
<dbReference type="Gene3D" id="1.10.30.50">
    <property type="match status" value="1"/>
</dbReference>
<dbReference type="InterPro" id="IPR003870">
    <property type="entry name" value="DUF222"/>
</dbReference>
<dbReference type="AlphaFoldDB" id="A0A3N3ZVX9"/>